<evidence type="ECO:0000313" key="4">
    <source>
        <dbReference type="EMBL" id="EOH85839.1"/>
    </source>
</evidence>
<dbReference type="InterPro" id="IPR020084">
    <property type="entry name" value="NUDIX_hydrolase_CS"/>
</dbReference>
<dbReference type="SUPFAM" id="SSF55811">
    <property type="entry name" value="Nudix"/>
    <property type="match status" value="1"/>
</dbReference>
<sequence>MMNKPVFGKKEQTAQYSPRYAVYIVVEKDKKIALIEAPNGAFFLPGGEIEGEETREEALRRELMEEMGIVAEVGAYLGEADEYFYSNYRKTYYYNPGYFYMASGWKKVAAPSEKTNKIWWVTPQEAIQKLKRGSHRWAVEKWLAQNGTCKV</sequence>
<feature type="domain" description="Nudix hydrolase" evidence="3">
    <location>
        <begin position="15"/>
        <end position="145"/>
    </location>
</feature>
<keyword evidence="1 2" id="KW-0378">Hydrolase</keyword>
<dbReference type="PANTHER" id="PTHR21340:SF0">
    <property type="entry name" value="BIS(5'-NUCLEOSYL)-TETRAPHOSPHATASE [ASYMMETRICAL]"/>
    <property type="match status" value="1"/>
</dbReference>
<comment type="similarity">
    <text evidence="2">Belongs to the Nudix hydrolase family.</text>
</comment>
<dbReference type="Gene3D" id="3.90.79.10">
    <property type="entry name" value="Nucleoside Triphosphate Pyrophosphohydrolase"/>
    <property type="match status" value="1"/>
</dbReference>
<evidence type="ECO:0000313" key="5">
    <source>
        <dbReference type="Proteomes" id="UP000013866"/>
    </source>
</evidence>
<dbReference type="GO" id="GO:0016787">
    <property type="term" value="F:hydrolase activity"/>
    <property type="evidence" value="ECO:0007669"/>
    <property type="project" value="UniProtKB-KW"/>
</dbReference>
<accession>A0ABN0KD70</accession>
<keyword evidence="5" id="KW-1185">Reference proteome</keyword>
<dbReference type="Proteomes" id="UP000013866">
    <property type="component" value="Unassembled WGS sequence"/>
</dbReference>
<organism evidence="4 5">
    <name type="scientific">Enterococcus villorum ATCC 700913</name>
    <dbReference type="NCBI Taxonomy" id="1158604"/>
    <lineage>
        <taxon>Bacteria</taxon>
        <taxon>Bacillati</taxon>
        <taxon>Bacillota</taxon>
        <taxon>Bacilli</taxon>
        <taxon>Lactobacillales</taxon>
        <taxon>Enterococcaceae</taxon>
        <taxon>Enterococcus</taxon>
    </lineage>
</organism>
<dbReference type="EMBL" id="AJAN01000038">
    <property type="protein sequence ID" value="EOH85839.1"/>
    <property type="molecule type" value="Genomic_DNA"/>
</dbReference>
<dbReference type="InterPro" id="IPR051325">
    <property type="entry name" value="Nudix_hydrolase_domain"/>
</dbReference>
<evidence type="ECO:0000256" key="2">
    <source>
        <dbReference type="RuleBase" id="RU003476"/>
    </source>
</evidence>
<evidence type="ECO:0000259" key="3">
    <source>
        <dbReference type="PROSITE" id="PS51462"/>
    </source>
</evidence>
<dbReference type="InterPro" id="IPR020476">
    <property type="entry name" value="Nudix_hydrolase"/>
</dbReference>
<comment type="caution">
    <text evidence="4">The sequence shown here is derived from an EMBL/GenBank/DDBJ whole genome shotgun (WGS) entry which is preliminary data.</text>
</comment>
<evidence type="ECO:0000256" key="1">
    <source>
        <dbReference type="ARBA" id="ARBA00022801"/>
    </source>
</evidence>
<dbReference type="Pfam" id="PF00293">
    <property type="entry name" value="NUDIX"/>
    <property type="match status" value="1"/>
</dbReference>
<dbReference type="PANTHER" id="PTHR21340">
    <property type="entry name" value="DIADENOSINE 5,5-P1,P4-TETRAPHOSPHATE PYROPHOSPHOHYDROLASE MUTT"/>
    <property type="match status" value="1"/>
</dbReference>
<dbReference type="InterPro" id="IPR015797">
    <property type="entry name" value="NUDIX_hydrolase-like_dom_sf"/>
</dbReference>
<dbReference type="InterPro" id="IPR000086">
    <property type="entry name" value="NUDIX_hydrolase_dom"/>
</dbReference>
<name>A0ABN0KD70_9ENTE</name>
<dbReference type="PROSITE" id="PS00893">
    <property type="entry name" value="NUDIX_BOX"/>
    <property type="match status" value="1"/>
</dbReference>
<dbReference type="PRINTS" id="PR00502">
    <property type="entry name" value="NUDIXFAMILY"/>
</dbReference>
<protein>
    <submittedName>
        <fullName evidence="4">NUDIX family hydrolase</fullName>
    </submittedName>
</protein>
<reference evidence="4 5" key="1">
    <citation type="submission" date="2013-02" db="EMBL/GenBank/DDBJ databases">
        <title>The Genome Sequence of Enterococcus villorum ATCC_700913.</title>
        <authorList>
            <consortium name="The Broad Institute Genome Sequencing Platform"/>
            <consortium name="The Broad Institute Genome Sequencing Center for Infectious Disease"/>
            <person name="Earl A.M."/>
            <person name="Gilmore M.S."/>
            <person name="Lebreton F."/>
            <person name="Walker B."/>
            <person name="Young S.K."/>
            <person name="Zeng Q."/>
            <person name="Gargeya S."/>
            <person name="Fitzgerald M."/>
            <person name="Haas B."/>
            <person name="Abouelleil A."/>
            <person name="Alvarado L."/>
            <person name="Arachchi H.M."/>
            <person name="Berlin A.M."/>
            <person name="Chapman S.B."/>
            <person name="Dewar J."/>
            <person name="Goldberg J."/>
            <person name="Griggs A."/>
            <person name="Gujja S."/>
            <person name="Hansen M."/>
            <person name="Howarth C."/>
            <person name="Imamovic A."/>
            <person name="Larimer J."/>
            <person name="McCowan C."/>
            <person name="Murphy C."/>
            <person name="Neiman D."/>
            <person name="Pearson M."/>
            <person name="Priest M."/>
            <person name="Roberts A."/>
            <person name="Saif S."/>
            <person name="Shea T."/>
            <person name="Sisk P."/>
            <person name="Sykes S."/>
            <person name="Wortman J."/>
            <person name="Nusbaum C."/>
            <person name="Birren B."/>
        </authorList>
    </citation>
    <scope>NUCLEOTIDE SEQUENCE [LARGE SCALE GENOMIC DNA]</scope>
    <source>
        <strain evidence="4 5">ATCC 700913</strain>
    </source>
</reference>
<proteinExistence type="inferred from homology"/>
<dbReference type="PROSITE" id="PS51462">
    <property type="entry name" value="NUDIX"/>
    <property type="match status" value="1"/>
</dbReference>
<gene>
    <name evidence="4" type="ORF">UAO_02734</name>
</gene>